<keyword evidence="3 7" id="KW-0812">Transmembrane</keyword>
<dbReference type="Pfam" id="PF02535">
    <property type="entry name" value="Zip"/>
    <property type="match status" value="1"/>
</dbReference>
<accession>A0AAD4LMU8</accession>
<feature type="transmembrane region" description="Helical" evidence="7">
    <location>
        <begin position="38"/>
        <end position="59"/>
    </location>
</feature>
<evidence type="ECO:0000256" key="1">
    <source>
        <dbReference type="ARBA" id="ARBA00004127"/>
    </source>
</evidence>
<comment type="subcellular location">
    <subcellularLocation>
        <location evidence="1">Endomembrane system</location>
        <topology evidence="1">Multi-pass membrane protein</topology>
    </subcellularLocation>
    <subcellularLocation>
        <location evidence="2">Golgi apparatus membrane</location>
    </subcellularLocation>
</comment>
<evidence type="ECO:0000313" key="9">
    <source>
        <dbReference type="Proteomes" id="UP001201163"/>
    </source>
</evidence>
<feature type="transmembrane region" description="Helical" evidence="7">
    <location>
        <begin position="289"/>
        <end position="308"/>
    </location>
</feature>
<dbReference type="GO" id="GO:0006829">
    <property type="term" value="P:zinc ion transport"/>
    <property type="evidence" value="ECO:0007669"/>
    <property type="project" value="InterPro"/>
</dbReference>
<dbReference type="AlphaFoldDB" id="A0AAD4LMU8"/>
<dbReference type="InterPro" id="IPR003689">
    <property type="entry name" value="ZIP"/>
</dbReference>
<dbReference type="Proteomes" id="UP001201163">
    <property type="component" value="Unassembled WGS sequence"/>
</dbReference>
<keyword evidence="4 7" id="KW-1133">Transmembrane helix</keyword>
<evidence type="ECO:0000256" key="5">
    <source>
        <dbReference type="ARBA" id="ARBA00023034"/>
    </source>
</evidence>
<evidence type="ECO:0000313" key="8">
    <source>
        <dbReference type="EMBL" id="KAH8998605.1"/>
    </source>
</evidence>
<organism evidence="8 9">
    <name type="scientific">Lactarius akahatsu</name>
    <dbReference type="NCBI Taxonomy" id="416441"/>
    <lineage>
        <taxon>Eukaryota</taxon>
        <taxon>Fungi</taxon>
        <taxon>Dikarya</taxon>
        <taxon>Basidiomycota</taxon>
        <taxon>Agaricomycotina</taxon>
        <taxon>Agaricomycetes</taxon>
        <taxon>Russulales</taxon>
        <taxon>Russulaceae</taxon>
        <taxon>Lactarius</taxon>
    </lineage>
</organism>
<dbReference type="EMBL" id="JAKELL010000005">
    <property type="protein sequence ID" value="KAH8998605.1"/>
    <property type="molecule type" value="Genomic_DNA"/>
</dbReference>
<gene>
    <name evidence="8" type="ORF">EDB92DRAFT_1791712</name>
</gene>
<name>A0AAD4LMU8_9AGAM</name>
<feature type="transmembrane region" description="Helical" evidence="7">
    <location>
        <begin position="185"/>
        <end position="210"/>
    </location>
</feature>
<reference evidence="8" key="1">
    <citation type="submission" date="2022-01" db="EMBL/GenBank/DDBJ databases">
        <title>Comparative genomics reveals a dynamic genome evolution in the ectomycorrhizal milk-cap (Lactarius) mushrooms.</title>
        <authorList>
            <consortium name="DOE Joint Genome Institute"/>
            <person name="Lebreton A."/>
            <person name="Tang N."/>
            <person name="Kuo A."/>
            <person name="LaButti K."/>
            <person name="Drula E."/>
            <person name="Barry K."/>
            <person name="Clum A."/>
            <person name="Lipzen A."/>
            <person name="Mousain D."/>
            <person name="Ng V."/>
            <person name="Wang R."/>
            <person name="Wang X."/>
            <person name="Dai Y."/>
            <person name="Henrissat B."/>
            <person name="Grigoriev I.V."/>
            <person name="Guerin-Laguette A."/>
            <person name="Yu F."/>
            <person name="Martin F.M."/>
        </authorList>
    </citation>
    <scope>NUCLEOTIDE SEQUENCE</scope>
    <source>
        <strain evidence="8">QP</strain>
    </source>
</reference>
<keyword evidence="5" id="KW-0333">Golgi apparatus</keyword>
<keyword evidence="9" id="KW-1185">Reference proteome</keyword>
<evidence type="ECO:0000256" key="2">
    <source>
        <dbReference type="ARBA" id="ARBA00004394"/>
    </source>
</evidence>
<dbReference type="GO" id="GO:0000139">
    <property type="term" value="C:Golgi membrane"/>
    <property type="evidence" value="ECO:0007669"/>
    <property type="project" value="UniProtKB-SubCell"/>
</dbReference>
<evidence type="ECO:0000256" key="6">
    <source>
        <dbReference type="ARBA" id="ARBA00023136"/>
    </source>
</evidence>
<evidence type="ECO:0000256" key="3">
    <source>
        <dbReference type="ARBA" id="ARBA00022692"/>
    </source>
</evidence>
<evidence type="ECO:0000256" key="4">
    <source>
        <dbReference type="ARBA" id="ARBA00022989"/>
    </source>
</evidence>
<feature type="transmembrane region" description="Helical" evidence="7">
    <location>
        <begin position="71"/>
        <end position="90"/>
    </location>
</feature>
<protein>
    <submittedName>
        <fullName evidence="8">Zinc/iron permease</fullName>
    </submittedName>
</protein>
<dbReference type="InterPro" id="IPR045891">
    <property type="entry name" value="ZIP9"/>
</dbReference>
<evidence type="ECO:0000256" key="7">
    <source>
        <dbReference type="SAM" id="Phobius"/>
    </source>
</evidence>
<keyword evidence="6 7" id="KW-0472">Membrane</keyword>
<comment type="caution">
    <text evidence="8">The sequence shown here is derived from an EMBL/GenBank/DDBJ whole genome shotgun (WGS) entry which is preliminary data.</text>
</comment>
<dbReference type="PANTHER" id="PTHR16133:SF0">
    <property type="entry name" value="ZINC_IRON REGULATED TRANSPORTER-RELATED PROTEIN 102B, ISOFORM E"/>
    <property type="match status" value="1"/>
</dbReference>
<sequence>MSSIYVLCTLSGLLGLTSFAVGILPLSFTFSSAHMSRLSSLGTGLLLGAALGIIIPEGIETLAHGQPSTPLEGTSIALPLLFGFTFMLVVEQFSSSHAHHHHTHRLGHHAGAASRDSIFDVELAEEDDILRHRRASSTPRTNTETDSPLPAYPITIGLVVHGLADGLALGMSVLSDDDSSSSHSLSLVVFLALAVHKAPTALAYTVSLMSTSLSRVDCRKHLLLFSASTPVAAVASYASFYFFGSKKVEGVGTALLVSAGSFLYVATVLQPVSRDHSSTEGVGTKTRIFLLVLGIFTPFILGNLLGHGDSHGAVVIPP</sequence>
<dbReference type="PANTHER" id="PTHR16133">
    <property type="entry name" value="SOLUTE CARRIER FAMILY 39 ZINC TRANSPORTER , MEMBER 9-RELATED"/>
    <property type="match status" value="1"/>
</dbReference>
<dbReference type="GO" id="GO:0046873">
    <property type="term" value="F:metal ion transmembrane transporter activity"/>
    <property type="evidence" value="ECO:0007669"/>
    <property type="project" value="InterPro"/>
</dbReference>
<feature type="transmembrane region" description="Helical" evidence="7">
    <location>
        <begin position="222"/>
        <end position="244"/>
    </location>
</feature>
<proteinExistence type="predicted"/>
<feature type="transmembrane region" description="Helical" evidence="7">
    <location>
        <begin position="250"/>
        <end position="269"/>
    </location>
</feature>